<dbReference type="Gene3D" id="2.130.10.80">
    <property type="entry name" value="Galactose oxidase/kelch, beta-propeller"/>
    <property type="match status" value="1"/>
</dbReference>
<dbReference type="EMBL" id="CAJOAY010001588">
    <property type="protein sequence ID" value="CAF3862304.1"/>
    <property type="molecule type" value="Genomic_DNA"/>
</dbReference>
<proteinExistence type="predicted"/>
<reference evidence="1" key="1">
    <citation type="submission" date="2021-02" db="EMBL/GenBank/DDBJ databases">
        <authorList>
            <person name="Nowell W R."/>
        </authorList>
    </citation>
    <scope>NUCLEOTIDE SEQUENCE</scope>
</reference>
<dbReference type="InterPro" id="IPR015915">
    <property type="entry name" value="Kelch-typ_b-propeller"/>
</dbReference>
<evidence type="ECO:0000313" key="3">
    <source>
        <dbReference type="Proteomes" id="UP000663891"/>
    </source>
</evidence>
<accession>A0A815MZF7</accession>
<dbReference type="EMBL" id="CAJNON010001096">
    <property type="protein sequence ID" value="CAF1427256.1"/>
    <property type="molecule type" value="Genomic_DNA"/>
</dbReference>
<dbReference type="InterPro" id="IPR037293">
    <property type="entry name" value="Gal_Oxidase_central_sf"/>
</dbReference>
<dbReference type="Proteomes" id="UP000663891">
    <property type="component" value="Unassembled WGS sequence"/>
</dbReference>
<gene>
    <name evidence="2" type="ORF">OKA104_LOCUS22109</name>
    <name evidence="1" type="ORF">VCS650_LOCUS38077</name>
</gene>
<comment type="caution">
    <text evidence="1">The sequence shown here is derived from an EMBL/GenBank/DDBJ whole genome shotgun (WGS) entry which is preliminary data.</text>
</comment>
<dbReference type="Proteomes" id="UP000663881">
    <property type="component" value="Unassembled WGS sequence"/>
</dbReference>
<sequence>MKHERTWHQFSVLTDSKVLILGGSSNEIEANISELYDPISESWAITSSMRYTRVMHTSTLLKNGRVLVTRQDEARGKERNPGILESKNVYGIMKNLKES</sequence>
<evidence type="ECO:0000313" key="1">
    <source>
        <dbReference type="EMBL" id="CAF1427256.1"/>
    </source>
</evidence>
<organism evidence="1 3">
    <name type="scientific">Adineta steineri</name>
    <dbReference type="NCBI Taxonomy" id="433720"/>
    <lineage>
        <taxon>Eukaryota</taxon>
        <taxon>Metazoa</taxon>
        <taxon>Spiralia</taxon>
        <taxon>Gnathifera</taxon>
        <taxon>Rotifera</taxon>
        <taxon>Eurotatoria</taxon>
        <taxon>Bdelloidea</taxon>
        <taxon>Adinetida</taxon>
        <taxon>Adinetidae</taxon>
        <taxon>Adineta</taxon>
    </lineage>
</organism>
<dbReference type="SUPFAM" id="SSF117281">
    <property type="entry name" value="Kelch motif"/>
    <property type="match status" value="1"/>
</dbReference>
<dbReference type="OrthoDB" id="45365at2759"/>
<evidence type="ECO:0000313" key="2">
    <source>
        <dbReference type="EMBL" id="CAF3862304.1"/>
    </source>
</evidence>
<protein>
    <submittedName>
        <fullName evidence="1">Uncharacterized protein</fullName>
    </submittedName>
</protein>
<name>A0A815MZF7_9BILA</name>
<dbReference type="AlphaFoldDB" id="A0A815MZF7"/>